<name>A0A0P6XA58_9CHLR</name>
<sequence>MKVCEMKNFLEKAQLYAIILGVIGFIMGIVNIVKGRTEFILPSFALFGVGALAVVIPTAISKFSDQNANRNPHSQHPVIANIPAEKPITVLGMVVLLERPLRFANDEEALIKSIFDQQRLELKRAIAPSAQVKMIVAGSSLDDDAYIYGICRSTFDSLDSYADNDEFLSRVATGSFVASDGNRGKHFAFLNRRI</sequence>
<dbReference type="PATRIC" id="fig|1134406.4.peg.3696"/>
<dbReference type="RefSeq" id="WP_152966399.1">
    <property type="nucleotide sequence ID" value="NZ_LGCL01000040.1"/>
</dbReference>
<protein>
    <submittedName>
        <fullName evidence="2">Uncharacterized protein</fullName>
    </submittedName>
</protein>
<comment type="caution">
    <text evidence="2">The sequence shown here is derived from an EMBL/GenBank/DDBJ whole genome shotgun (WGS) entry which is preliminary data.</text>
</comment>
<accession>A0A0P6XA58</accession>
<reference evidence="2 3" key="1">
    <citation type="submission" date="2015-07" db="EMBL/GenBank/DDBJ databases">
        <title>Genome sequence of Ornatilinea apprima DSM 23815.</title>
        <authorList>
            <person name="Hemp J."/>
            <person name="Ward L.M."/>
            <person name="Pace L.A."/>
            <person name="Fischer W.W."/>
        </authorList>
    </citation>
    <scope>NUCLEOTIDE SEQUENCE [LARGE SCALE GENOMIC DNA]</scope>
    <source>
        <strain evidence="2 3">P3M-1</strain>
    </source>
</reference>
<evidence type="ECO:0000313" key="2">
    <source>
        <dbReference type="EMBL" id="KPL72043.1"/>
    </source>
</evidence>
<keyword evidence="1" id="KW-0472">Membrane</keyword>
<organism evidence="2 3">
    <name type="scientific">Ornatilinea apprima</name>
    <dbReference type="NCBI Taxonomy" id="1134406"/>
    <lineage>
        <taxon>Bacteria</taxon>
        <taxon>Bacillati</taxon>
        <taxon>Chloroflexota</taxon>
        <taxon>Anaerolineae</taxon>
        <taxon>Anaerolineales</taxon>
        <taxon>Anaerolineaceae</taxon>
        <taxon>Ornatilinea</taxon>
    </lineage>
</organism>
<dbReference type="Proteomes" id="UP000050417">
    <property type="component" value="Unassembled WGS sequence"/>
</dbReference>
<dbReference type="AlphaFoldDB" id="A0A0P6XA58"/>
<keyword evidence="1" id="KW-0812">Transmembrane</keyword>
<gene>
    <name evidence="2" type="ORF">ADN00_16295</name>
</gene>
<feature type="transmembrane region" description="Helical" evidence="1">
    <location>
        <begin position="15"/>
        <end position="33"/>
    </location>
</feature>
<evidence type="ECO:0000256" key="1">
    <source>
        <dbReference type="SAM" id="Phobius"/>
    </source>
</evidence>
<keyword evidence="3" id="KW-1185">Reference proteome</keyword>
<keyword evidence="1" id="KW-1133">Transmembrane helix</keyword>
<dbReference type="EMBL" id="LGCL01000040">
    <property type="protein sequence ID" value="KPL72043.1"/>
    <property type="molecule type" value="Genomic_DNA"/>
</dbReference>
<evidence type="ECO:0000313" key="3">
    <source>
        <dbReference type="Proteomes" id="UP000050417"/>
    </source>
</evidence>
<proteinExistence type="predicted"/>
<feature type="transmembrane region" description="Helical" evidence="1">
    <location>
        <begin position="39"/>
        <end position="60"/>
    </location>
</feature>